<name>A0A9D1TGI7_9FIRM</name>
<sequence>MIVRKPLILYYDNGQEEKRKSLEKAALHLGIGFIPVTGAHFLQTVGHLAKVKGFPARKIPPFENSPEITKDVLVMCNFTEEKLDMLLEAMKNGVIPQVALKAVLTAQNCFWTFAQLFQELEEEHLQFYSEEPTGQ</sequence>
<protein>
    <submittedName>
        <fullName evidence="1">DUF3783 domain-containing protein</fullName>
    </submittedName>
</protein>
<dbReference type="Proteomes" id="UP000886814">
    <property type="component" value="Unassembled WGS sequence"/>
</dbReference>
<comment type="caution">
    <text evidence="1">The sequence shown here is derived from an EMBL/GenBank/DDBJ whole genome shotgun (WGS) entry which is preliminary data.</text>
</comment>
<organism evidence="1 2">
    <name type="scientific">Candidatus Blautia stercorigallinarum</name>
    <dbReference type="NCBI Taxonomy" id="2838501"/>
    <lineage>
        <taxon>Bacteria</taxon>
        <taxon>Bacillati</taxon>
        <taxon>Bacillota</taxon>
        <taxon>Clostridia</taxon>
        <taxon>Lachnospirales</taxon>
        <taxon>Lachnospiraceae</taxon>
        <taxon>Blautia</taxon>
    </lineage>
</organism>
<dbReference type="InterPro" id="IPR016621">
    <property type="entry name" value="UCP014543"/>
</dbReference>
<evidence type="ECO:0000313" key="1">
    <source>
        <dbReference type="EMBL" id="HIV40095.1"/>
    </source>
</evidence>
<gene>
    <name evidence="1" type="ORF">H9747_14055</name>
</gene>
<dbReference type="Pfam" id="PF12646">
    <property type="entry name" value="DUF3783"/>
    <property type="match status" value="1"/>
</dbReference>
<proteinExistence type="predicted"/>
<reference evidence="1" key="2">
    <citation type="submission" date="2021-04" db="EMBL/GenBank/DDBJ databases">
        <authorList>
            <person name="Gilroy R."/>
        </authorList>
    </citation>
    <scope>NUCLEOTIDE SEQUENCE</scope>
    <source>
        <strain evidence="1">CHK195-9823</strain>
    </source>
</reference>
<reference evidence="1" key="1">
    <citation type="journal article" date="2021" name="PeerJ">
        <title>Extensive microbial diversity within the chicken gut microbiome revealed by metagenomics and culture.</title>
        <authorList>
            <person name="Gilroy R."/>
            <person name="Ravi A."/>
            <person name="Getino M."/>
            <person name="Pursley I."/>
            <person name="Horton D.L."/>
            <person name="Alikhan N.F."/>
            <person name="Baker D."/>
            <person name="Gharbi K."/>
            <person name="Hall N."/>
            <person name="Watson M."/>
            <person name="Adriaenssens E.M."/>
            <person name="Foster-Nyarko E."/>
            <person name="Jarju S."/>
            <person name="Secka A."/>
            <person name="Antonio M."/>
            <person name="Oren A."/>
            <person name="Chaudhuri R.R."/>
            <person name="La Ragione R."/>
            <person name="Hildebrand F."/>
            <person name="Pallen M.J."/>
        </authorList>
    </citation>
    <scope>NUCLEOTIDE SEQUENCE</scope>
    <source>
        <strain evidence="1">CHK195-9823</strain>
    </source>
</reference>
<dbReference type="AlphaFoldDB" id="A0A9D1TGI7"/>
<evidence type="ECO:0000313" key="2">
    <source>
        <dbReference type="Proteomes" id="UP000886814"/>
    </source>
</evidence>
<dbReference type="EMBL" id="DXIQ01000097">
    <property type="protein sequence ID" value="HIV40095.1"/>
    <property type="molecule type" value="Genomic_DNA"/>
</dbReference>
<accession>A0A9D1TGI7</accession>